<proteinExistence type="predicted"/>
<evidence type="ECO:0000313" key="2">
    <source>
        <dbReference type="Proteomes" id="UP000694892"/>
    </source>
</evidence>
<accession>A0A974DMG4</accession>
<organism evidence="1 2">
    <name type="scientific">Xenopus laevis</name>
    <name type="common">African clawed frog</name>
    <dbReference type="NCBI Taxonomy" id="8355"/>
    <lineage>
        <taxon>Eukaryota</taxon>
        <taxon>Metazoa</taxon>
        <taxon>Chordata</taxon>
        <taxon>Craniata</taxon>
        <taxon>Vertebrata</taxon>
        <taxon>Euteleostomi</taxon>
        <taxon>Amphibia</taxon>
        <taxon>Batrachia</taxon>
        <taxon>Anura</taxon>
        <taxon>Pipoidea</taxon>
        <taxon>Pipidae</taxon>
        <taxon>Xenopodinae</taxon>
        <taxon>Xenopus</taxon>
        <taxon>Xenopus</taxon>
    </lineage>
</organism>
<reference evidence="2" key="1">
    <citation type="journal article" date="2016" name="Nature">
        <title>Genome evolution in the allotetraploid frog Xenopus laevis.</title>
        <authorList>
            <person name="Session A.M."/>
            <person name="Uno Y."/>
            <person name="Kwon T."/>
            <person name="Chapman J.A."/>
            <person name="Toyoda A."/>
            <person name="Takahashi S."/>
            <person name="Fukui A."/>
            <person name="Hikosaka A."/>
            <person name="Suzuki A."/>
            <person name="Kondo M."/>
            <person name="van Heeringen S.J."/>
            <person name="Quigley I."/>
            <person name="Heinz S."/>
            <person name="Ogino H."/>
            <person name="Ochi H."/>
            <person name="Hellsten U."/>
            <person name="Lyons J.B."/>
            <person name="Simakov O."/>
            <person name="Putnam N."/>
            <person name="Stites J."/>
            <person name="Kuroki Y."/>
            <person name="Tanaka T."/>
            <person name="Michiue T."/>
            <person name="Watanabe M."/>
            <person name="Bogdanovic O."/>
            <person name="Lister R."/>
            <person name="Georgiou G."/>
            <person name="Paranjpe S.S."/>
            <person name="van Kruijsbergen I."/>
            <person name="Shu S."/>
            <person name="Carlson J."/>
            <person name="Kinoshita T."/>
            <person name="Ohta Y."/>
            <person name="Mawaribuchi S."/>
            <person name="Jenkins J."/>
            <person name="Grimwood J."/>
            <person name="Schmutz J."/>
            <person name="Mitros T."/>
            <person name="Mozaffari S.V."/>
            <person name="Suzuki Y."/>
            <person name="Haramoto Y."/>
            <person name="Yamamoto T.S."/>
            <person name="Takagi C."/>
            <person name="Heald R."/>
            <person name="Miller K."/>
            <person name="Haudenschild C."/>
            <person name="Kitzman J."/>
            <person name="Nakayama T."/>
            <person name="Izutsu Y."/>
            <person name="Robert J."/>
            <person name="Fortriede J."/>
            <person name="Burns K."/>
            <person name="Lotay V."/>
            <person name="Karimi K."/>
            <person name="Yasuoka Y."/>
            <person name="Dichmann D.S."/>
            <person name="Flajnik M.F."/>
            <person name="Houston D.W."/>
            <person name="Shendure J."/>
            <person name="DuPasquier L."/>
            <person name="Vize P.D."/>
            <person name="Zorn A.M."/>
            <person name="Ito M."/>
            <person name="Marcotte E.M."/>
            <person name="Wallingford J.B."/>
            <person name="Ito Y."/>
            <person name="Asashima M."/>
            <person name="Ueno N."/>
            <person name="Matsuda Y."/>
            <person name="Veenstra G.J."/>
            <person name="Fujiyama A."/>
            <person name="Harland R.M."/>
            <person name="Taira M."/>
            <person name="Rokhsar D.S."/>
        </authorList>
    </citation>
    <scope>NUCLEOTIDE SEQUENCE [LARGE SCALE GENOMIC DNA]</scope>
    <source>
        <strain evidence="2">J</strain>
    </source>
</reference>
<sequence length="67" mass="7573">MIKQNCASEFFFLLSKTSFQFLICKFQDGVPPPVCNTGLVFGVSPKLPKAQKLYSNKTPMEQLMQLN</sequence>
<dbReference type="Proteomes" id="UP000694892">
    <property type="component" value="Chromosome 2L"/>
</dbReference>
<name>A0A974DMG4_XENLA</name>
<gene>
    <name evidence="1" type="ORF">XELAEV_18012317mg</name>
</gene>
<dbReference type="EMBL" id="CM004468">
    <property type="protein sequence ID" value="OCT94633.1"/>
    <property type="molecule type" value="Genomic_DNA"/>
</dbReference>
<protein>
    <submittedName>
        <fullName evidence="1">Uncharacterized protein</fullName>
    </submittedName>
</protein>
<evidence type="ECO:0000313" key="1">
    <source>
        <dbReference type="EMBL" id="OCT94633.1"/>
    </source>
</evidence>
<dbReference type="AlphaFoldDB" id="A0A974DMG4"/>